<protein>
    <submittedName>
        <fullName evidence="2">Uncharacterized protein</fullName>
    </submittedName>
</protein>
<feature type="region of interest" description="Disordered" evidence="1">
    <location>
        <begin position="117"/>
        <end position="136"/>
    </location>
</feature>
<reference evidence="2" key="1">
    <citation type="submission" date="2021-06" db="EMBL/GenBank/DDBJ databases">
        <authorList>
            <person name="Arsene-Ploetze F."/>
        </authorList>
    </citation>
    <scope>NUCLEOTIDE SEQUENCE</scope>
    <source>
        <strain evidence="2">SBRY1</strain>
    </source>
</reference>
<proteinExistence type="predicted"/>
<dbReference type="AlphaFoldDB" id="A0A9W4EC58"/>
<evidence type="ECO:0000313" key="3">
    <source>
        <dbReference type="Proteomes" id="UP001153328"/>
    </source>
</evidence>
<evidence type="ECO:0000256" key="1">
    <source>
        <dbReference type="SAM" id="MobiDB-lite"/>
    </source>
</evidence>
<name>A0A9W4EC58_9ACTN</name>
<sequence length="226" mass="21468">MQTWRGGCGSDVAGGCAGAVVAGGCEGVVVGWVTGVWAVEVGDGVTGACVVTDWVIGCRDAAVFGAAVRGTTGTERVPDGGVVAAGCGGAGVPAVVRGAGAEGMVAEVAAEVVASGSVSPTGRSGVAAAAERPSEPPVDVAAIVRPPPARATAVAAAALRRFLRQRACCWRRAARPPGRGPDGTKSTAGSGSGPCAPDDSSSGSASGSGGSGINCADGIADIGSPP</sequence>
<comment type="caution">
    <text evidence="2">The sequence shown here is derived from an EMBL/GenBank/DDBJ whole genome shotgun (WGS) entry which is preliminary data.</text>
</comment>
<gene>
    <name evidence="2" type="ORF">SBRY_10043</name>
</gene>
<accession>A0A9W4EC58</accession>
<dbReference type="EMBL" id="CAJVAX010000001">
    <property type="protein sequence ID" value="CAG7596978.1"/>
    <property type="molecule type" value="Genomic_DNA"/>
</dbReference>
<organism evidence="2 3">
    <name type="scientific">Actinacidiphila bryophytorum</name>
    <dbReference type="NCBI Taxonomy" id="1436133"/>
    <lineage>
        <taxon>Bacteria</taxon>
        <taxon>Bacillati</taxon>
        <taxon>Actinomycetota</taxon>
        <taxon>Actinomycetes</taxon>
        <taxon>Kitasatosporales</taxon>
        <taxon>Streptomycetaceae</taxon>
        <taxon>Actinacidiphila</taxon>
    </lineage>
</organism>
<dbReference type="Proteomes" id="UP001153328">
    <property type="component" value="Unassembled WGS sequence"/>
</dbReference>
<evidence type="ECO:0000313" key="2">
    <source>
        <dbReference type="EMBL" id="CAG7596978.1"/>
    </source>
</evidence>
<dbReference type="PROSITE" id="PS51257">
    <property type="entry name" value="PROKAR_LIPOPROTEIN"/>
    <property type="match status" value="1"/>
</dbReference>
<feature type="compositionally biased region" description="Low complexity" evidence="1">
    <location>
        <begin position="193"/>
        <end position="205"/>
    </location>
</feature>
<keyword evidence="3" id="KW-1185">Reference proteome</keyword>
<feature type="region of interest" description="Disordered" evidence="1">
    <location>
        <begin position="173"/>
        <end position="226"/>
    </location>
</feature>